<accession>A0A9P4K078</accession>
<dbReference type="AlphaFoldDB" id="A0A9P4K078"/>
<comment type="caution">
    <text evidence="2">The sequence shown here is derived from an EMBL/GenBank/DDBJ whole genome shotgun (WGS) entry which is preliminary data.</text>
</comment>
<dbReference type="CDD" id="cd03676">
    <property type="entry name" value="NUDIX_Tnr3_like"/>
    <property type="match status" value="1"/>
</dbReference>
<feature type="domain" description="Nudix hydrolase" evidence="1">
    <location>
        <begin position="133"/>
        <end position="276"/>
    </location>
</feature>
<dbReference type="GO" id="GO:0044715">
    <property type="term" value="F:8-oxo-dGDP phosphatase activity"/>
    <property type="evidence" value="ECO:0007669"/>
    <property type="project" value="TreeGrafter"/>
</dbReference>
<dbReference type="EMBL" id="ML986728">
    <property type="protein sequence ID" value="KAF2258917.1"/>
    <property type="molecule type" value="Genomic_DNA"/>
</dbReference>
<dbReference type="Proteomes" id="UP000800093">
    <property type="component" value="Unassembled WGS sequence"/>
</dbReference>
<gene>
    <name evidence="2" type="ORF">CC78DRAFT_537455</name>
</gene>
<keyword evidence="2" id="KW-0378">Hydrolase</keyword>
<dbReference type="InterPro" id="IPR000086">
    <property type="entry name" value="NUDIX_hydrolase_dom"/>
</dbReference>
<keyword evidence="3" id="KW-1185">Reference proteome</keyword>
<dbReference type="InterPro" id="IPR015797">
    <property type="entry name" value="NUDIX_hydrolase-like_dom_sf"/>
</dbReference>
<dbReference type="PANTHER" id="PTHR13622:SF8">
    <property type="entry name" value="THIAMIN PYROPHOSPHOKINASE 1"/>
    <property type="match status" value="1"/>
</dbReference>
<sequence>MGSSGGHKSLLDLVKLVDNVPREFDFRTLYQLLLPNDKRPHGFMLPSTVSRMPWSPDFVVNSSSRTVQVLDSSGGKDTGGACVAAFQRVINAAINSNVFPIIHGNHSEMYKIIGANYHVQIERFPAPLFGIALRGAHMTAYVRTPSGIKIWVPRRSPHLFTYPNKLDTSVAGGVKADESPFECIVHEADEEASLPTDFVRANAHAVGAITYVTRSASSNLMHMPILYVFDIELPAEMLPSPKDDEVSEFSLLSVEDIVGAMLREEFKPNCVLVMIDFFVRHGIISPETESDYVDIVSRLRRVLPVPTSPEPQ</sequence>
<evidence type="ECO:0000313" key="2">
    <source>
        <dbReference type="EMBL" id="KAF2258917.1"/>
    </source>
</evidence>
<dbReference type="PANTHER" id="PTHR13622">
    <property type="entry name" value="THIAMIN PYROPHOSPHOKINASE"/>
    <property type="match status" value="1"/>
</dbReference>
<reference evidence="3" key="1">
    <citation type="journal article" date="2020" name="Stud. Mycol.">
        <title>101 Dothideomycetes genomes: A test case for predicting lifestyles and emergence of pathogens.</title>
        <authorList>
            <person name="Haridas S."/>
            <person name="Albert R."/>
            <person name="Binder M."/>
            <person name="Bloem J."/>
            <person name="LaButti K."/>
            <person name="Salamov A."/>
            <person name="Andreopoulos B."/>
            <person name="Baker S."/>
            <person name="Barry K."/>
            <person name="Bills G."/>
            <person name="Bluhm B."/>
            <person name="Cannon C."/>
            <person name="Castanera R."/>
            <person name="Culley D."/>
            <person name="Daum C."/>
            <person name="Ezra D."/>
            <person name="Gonzalez J."/>
            <person name="Henrissat B."/>
            <person name="Kuo A."/>
            <person name="Liang C."/>
            <person name="Lipzen A."/>
            <person name="Lutzoni F."/>
            <person name="Magnuson J."/>
            <person name="Mondo S."/>
            <person name="Nolan M."/>
            <person name="Ohm R."/>
            <person name="Pangilinan J."/>
            <person name="Park H.-J."/>
            <person name="Ramirez L."/>
            <person name="Alfaro M."/>
            <person name="Sun H."/>
            <person name="Tritt A."/>
            <person name="Yoshinaga Y."/>
            <person name="Zwiers L.-H."/>
            <person name="Turgeon B."/>
            <person name="Goodwin S."/>
            <person name="Spatafora J."/>
            <person name="Crous P."/>
            <person name="Grigoriev I."/>
        </authorList>
    </citation>
    <scope>NUCLEOTIDE SEQUENCE [LARGE SCALE GENOMIC DNA]</scope>
    <source>
        <strain evidence="3">CBS 304.66</strain>
    </source>
</reference>
<dbReference type="OrthoDB" id="10261522at2759"/>
<organism evidence="2 3">
    <name type="scientific">Lojkania enalia</name>
    <dbReference type="NCBI Taxonomy" id="147567"/>
    <lineage>
        <taxon>Eukaryota</taxon>
        <taxon>Fungi</taxon>
        <taxon>Dikarya</taxon>
        <taxon>Ascomycota</taxon>
        <taxon>Pezizomycotina</taxon>
        <taxon>Dothideomycetes</taxon>
        <taxon>Pleosporomycetidae</taxon>
        <taxon>Pleosporales</taxon>
        <taxon>Pleosporales incertae sedis</taxon>
        <taxon>Lojkania</taxon>
    </lineage>
</organism>
<dbReference type="Gene3D" id="3.90.79.10">
    <property type="entry name" value="Nucleoside Triphosphate Pyrophosphohydrolase"/>
    <property type="match status" value="1"/>
</dbReference>
<dbReference type="Pfam" id="PF00293">
    <property type="entry name" value="NUDIX"/>
    <property type="match status" value="1"/>
</dbReference>
<evidence type="ECO:0000259" key="1">
    <source>
        <dbReference type="PROSITE" id="PS51462"/>
    </source>
</evidence>
<dbReference type="SUPFAM" id="SSF55811">
    <property type="entry name" value="Nudix"/>
    <property type="match status" value="1"/>
</dbReference>
<name>A0A9P4K078_9PLEO</name>
<dbReference type="FunFam" id="3.90.79.10:FF:000019">
    <property type="entry name" value="Thiamin pyrophosphokinase, putative"/>
    <property type="match status" value="1"/>
</dbReference>
<protein>
    <submittedName>
        <fullName evidence="2">Nudix hydrolase</fullName>
    </submittedName>
</protein>
<evidence type="ECO:0000313" key="3">
    <source>
        <dbReference type="Proteomes" id="UP000800093"/>
    </source>
</evidence>
<dbReference type="PROSITE" id="PS51462">
    <property type="entry name" value="NUDIX"/>
    <property type="match status" value="1"/>
</dbReference>
<proteinExistence type="predicted"/>